<dbReference type="SUPFAM" id="SSF54862">
    <property type="entry name" value="4Fe-4S ferredoxins"/>
    <property type="match status" value="1"/>
</dbReference>
<sequence length="180" mass="19419">MTEQKVFVFRQENCVGCEACTVSCQAGKDANEFVTLRDVSQGEKTNNLGREVAVFLSQSCHHCEDPVCVAKCPQGAMKKREDGIVYIDDTLCVGCGMCSLVCPYDAPKIDAKRGILSKCDMCKDRLDAGEKPFCVQGCPVQVLDVMDQSEALSLPGASLSGDGHEDLGTGPTTVFIKLRN</sequence>
<feature type="domain" description="4Fe-4S ferredoxin-type" evidence="8">
    <location>
        <begin position="5"/>
        <end position="36"/>
    </location>
</feature>
<dbReference type="PANTHER" id="PTHR43177">
    <property type="entry name" value="PROTEIN NRFC"/>
    <property type="match status" value="1"/>
</dbReference>
<evidence type="ECO:0000256" key="6">
    <source>
        <dbReference type="ARBA" id="ARBA00023004"/>
    </source>
</evidence>
<dbReference type="InterPro" id="IPR017900">
    <property type="entry name" value="4Fe4S_Fe_S_CS"/>
</dbReference>
<dbReference type="Pfam" id="PF13247">
    <property type="entry name" value="Fer4_11"/>
    <property type="match status" value="1"/>
</dbReference>
<dbReference type="EMBL" id="JAKIKU010000005">
    <property type="protein sequence ID" value="MCL1045985.1"/>
    <property type="molecule type" value="Genomic_DNA"/>
</dbReference>
<keyword evidence="3" id="KW-0479">Metal-binding</keyword>
<evidence type="ECO:0000256" key="3">
    <source>
        <dbReference type="ARBA" id="ARBA00022723"/>
    </source>
</evidence>
<dbReference type="PROSITE" id="PS00198">
    <property type="entry name" value="4FE4S_FER_1"/>
    <property type="match status" value="1"/>
</dbReference>
<evidence type="ECO:0000256" key="1">
    <source>
        <dbReference type="ARBA" id="ARBA00022448"/>
    </source>
</evidence>
<dbReference type="Proteomes" id="UP001202134">
    <property type="component" value="Unassembled WGS sequence"/>
</dbReference>
<keyword evidence="1" id="KW-0813">Transport</keyword>
<keyword evidence="7" id="KW-0411">Iron-sulfur</keyword>
<dbReference type="PANTHER" id="PTHR43177:SF5">
    <property type="entry name" value="ANAEROBIC DIMETHYL SULFOXIDE REDUCTASE CHAIN B-RELATED"/>
    <property type="match status" value="1"/>
</dbReference>
<accession>A0ABT0KQ74</accession>
<evidence type="ECO:0000256" key="5">
    <source>
        <dbReference type="ARBA" id="ARBA00022982"/>
    </source>
</evidence>
<dbReference type="Gene3D" id="3.30.70.20">
    <property type="match status" value="2"/>
</dbReference>
<keyword evidence="4" id="KW-0677">Repeat</keyword>
<feature type="domain" description="4Fe-4S ferredoxin-type" evidence="8">
    <location>
        <begin position="51"/>
        <end position="82"/>
    </location>
</feature>
<comment type="caution">
    <text evidence="9">The sequence shown here is derived from an EMBL/GenBank/DDBJ whole genome shotgun (WGS) entry which is preliminary data.</text>
</comment>
<organism evidence="9 10">
    <name type="scientific">Shewanella electrodiphila</name>
    <dbReference type="NCBI Taxonomy" id="934143"/>
    <lineage>
        <taxon>Bacteria</taxon>
        <taxon>Pseudomonadati</taxon>
        <taxon>Pseudomonadota</taxon>
        <taxon>Gammaproteobacteria</taxon>
        <taxon>Alteromonadales</taxon>
        <taxon>Shewanellaceae</taxon>
        <taxon>Shewanella</taxon>
    </lineage>
</organism>
<keyword evidence="5" id="KW-0249">Electron transport</keyword>
<dbReference type="InterPro" id="IPR050954">
    <property type="entry name" value="ET_IronSulfur_Cluster-Binding"/>
</dbReference>
<evidence type="ECO:0000256" key="2">
    <source>
        <dbReference type="ARBA" id="ARBA00022485"/>
    </source>
</evidence>
<dbReference type="InterPro" id="IPR017896">
    <property type="entry name" value="4Fe4S_Fe-S-bd"/>
</dbReference>
<evidence type="ECO:0000313" key="9">
    <source>
        <dbReference type="EMBL" id="MCL1045985.1"/>
    </source>
</evidence>
<keyword evidence="6" id="KW-0408">Iron</keyword>
<name>A0ABT0KQ74_9GAMM</name>
<protein>
    <submittedName>
        <fullName evidence="9">4Fe-4S dicluster domain-containing protein</fullName>
    </submittedName>
</protein>
<evidence type="ECO:0000259" key="8">
    <source>
        <dbReference type="PROSITE" id="PS51379"/>
    </source>
</evidence>
<evidence type="ECO:0000256" key="7">
    <source>
        <dbReference type="ARBA" id="ARBA00023014"/>
    </source>
</evidence>
<keyword evidence="2" id="KW-0004">4Fe-4S</keyword>
<feature type="domain" description="4Fe-4S ferredoxin-type" evidence="8">
    <location>
        <begin position="83"/>
        <end position="112"/>
    </location>
</feature>
<gene>
    <name evidence="9" type="ORF">L2737_11675</name>
</gene>
<proteinExistence type="predicted"/>
<dbReference type="CDD" id="cd16371">
    <property type="entry name" value="DMSOR_beta_like"/>
    <property type="match status" value="1"/>
</dbReference>
<keyword evidence="10" id="KW-1185">Reference proteome</keyword>
<evidence type="ECO:0000256" key="4">
    <source>
        <dbReference type="ARBA" id="ARBA00022737"/>
    </source>
</evidence>
<dbReference type="RefSeq" id="WP_248955810.1">
    <property type="nucleotide sequence ID" value="NZ_JAKIKU010000005.1"/>
</dbReference>
<evidence type="ECO:0000313" key="10">
    <source>
        <dbReference type="Proteomes" id="UP001202134"/>
    </source>
</evidence>
<reference evidence="9 10" key="1">
    <citation type="submission" date="2022-01" db="EMBL/GenBank/DDBJ databases">
        <title>Whole genome-based taxonomy of the Shewanellaceae.</title>
        <authorList>
            <person name="Martin-Rodriguez A.J."/>
        </authorList>
    </citation>
    <scope>NUCLEOTIDE SEQUENCE [LARGE SCALE GENOMIC DNA]</scope>
    <source>
        <strain evidence="9 10">DSM 24955</strain>
    </source>
</reference>
<dbReference type="PROSITE" id="PS51379">
    <property type="entry name" value="4FE4S_FER_2"/>
    <property type="match status" value="3"/>
</dbReference>